<gene>
    <name evidence="1" type="ORF">E4633_09320</name>
</gene>
<dbReference type="EMBL" id="SRSC01000002">
    <property type="protein sequence ID" value="TGU72494.1"/>
    <property type="molecule type" value="Genomic_DNA"/>
</dbReference>
<keyword evidence="2" id="KW-1185">Reference proteome</keyword>
<organism evidence="1 2">
    <name type="scientific">Geomonas terrae</name>
    <dbReference type="NCBI Taxonomy" id="2562681"/>
    <lineage>
        <taxon>Bacteria</taxon>
        <taxon>Pseudomonadati</taxon>
        <taxon>Thermodesulfobacteriota</taxon>
        <taxon>Desulfuromonadia</taxon>
        <taxon>Geobacterales</taxon>
        <taxon>Geobacteraceae</taxon>
        <taxon>Geomonas</taxon>
    </lineage>
</organism>
<evidence type="ECO:0000313" key="2">
    <source>
        <dbReference type="Proteomes" id="UP000306416"/>
    </source>
</evidence>
<protein>
    <submittedName>
        <fullName evidence="1">Uncharacterized protein</fullName>
    </submittedName>
</protein>
<comment type="caution">
    <text evidence="1">The sequence shown here is derived from an EMBL/GenBank/DDBJ whole genome shotgun (WGS) entry which is preliminary data.</text>
</comment>
<accession>A0A4S1CG23</accession>
<dbReference type="AlphaFoldDB" id="A0A4S1CG23"/>
<sequence length="60" mass="6627">METKICQCGAEHKGHICMLKSMGRFEEIEHITTSPTVVCFTCGVEANSPENVCNPMPLDK</sequence>
<dbReference type="Proteomes" id="UP000306416">
    <property type="component" value="Unassembled WGS sequence"/>
</dbReference>
<name>A0A4S1CG23_9BACT</name>
<evidence type="ECO:0000313" key="1">
    <source>
        <dbReference type="EMBL" id="TGU72494.1"/>
    </source>
</evidence>
<proteinExistence type="predicted"/>
<reference evidence="1 2" key="1">
    <citation type="submission" date="2019-04" db="EMBL/GenBank/DDBJ databases">
        <title>Geobacter oryzae sp. nov., ferric-reducing bacteria isolated from paddy soil.</title>
        <authorList>
            <person name="Xu Z."/>
            <person name="Masuda Y."/>
            <person name="Itoh H."/>
            <person name="Senoo K."/>
        </authorList>
    </citation>
    <scope>NUCLEOTIDE SEQUENCE [LARGE SCALE GENOMIC DNA]</scope>
    <source>
        <strain evidence="1 2">Red111</strain>
    </source>
</reference>